<feature type="non-terminal residue" evidence="1">
    <location>
        <position position="69"/>
    </location>
</feature>
<name>X1FRC3_9ZZZZ</name>
<dbReference type="EMBL" id="BARU01014271">
    <property type="protein sequence ID" value="GAH31909.1"/>
    <property type="molecule type" value="Genomic_DNA"/>
</dbReference>
<gene>
    <name evidence="1" type="ORF">S03H2_25286</name>
</gene>
<dbReference type="AlphaFoldDB" id="X1FRC3"/>
<reference evidence="1" key="1">
    <citation type="journal article" date="2014" name="Front. Microbiol.">
        <title>High frequency of phylogenetically diverse reductive dehalogenase-homologous genes in deep subseafloor sedimentary metagenomes.</title>
        <authorList>
            <person name="Kawai M."/>
            <person name="Futagami T."/>
            <person name="Toyoda A."/>
            <person name="Takaki Y."/>
            <person name="Nishi S."/>
            <person name="Hori S."/>
            <person name="Arai W."/>
            <person name="Tsubouchi T."/>
            <person name="Morono Y."/>
            <person name="Uchiyama I."/>
            <person name="Ito T."/>
            <person name="Fujiyama A."/>
            <person name="Inagaki F."/>
            <person name="Takami H."/>
        </authorList>
    </citation>
    <scope>NUCLEOTIDE SEQUENCE</scope>
    <source>
        <strain evidence="1">Expedition CK06-06</strain>
    </source>
</reference>
<sequence>MKRAKKTAPPKAPLRLEMVRAGDLKDNPANWRRHPPGQLSALRNLIADPEVGWASPLLYNERTKRLIDG</sequence>
<evidence type="ECO:0008006" key="2">
    <source>
        <dbReference type="Google" id="ProtNLM"/>
    </source>
</evidence>
<organism evidence="1">
    <name type="scientific">marine sediment metagenome</name>
    <dbReference type="NCBI Taxonomy" id="412755"/>
    <lineage>
        <taxon>unclassified sequences</taxon>
        <taxon>metagenomes</taxon>
        <taxon>ecological metagenomes</taxon>
    </lineage>
</organism>
<evidence type="ECO:0000313" key="1">
    <source>
        <dbReference type="EMBL" id="GAH31909.1"/>
    </source>
</evidence>
<proteinExistence type="predicted"/>
<accession>X1FRC3</accession>
<comment type="caution">
    <text evidence="1">The sequence shown here is derived from an EMBL/GenBank/DDBJ whole genome shotgun (WGS) entry which is preliminary data.</text>
</comment>
<protein>
    <recommendedName>
        <fullName evidence="2">ParB/Sulfiredoxin domain-containing protein</fullName>
    </recommendedName>
</protein>